<organism evidence="1 2">
    <name type="scientific">Clostridium botulinum</name>
    <dbReference type="NCBI Taxonomy" id="1491"/>
    <lineage>
        <taxon>Bacteria</taxon>
        <taxon>Bacillati</taxon>
        <taxon>Bacillota</taxon>
        <taxon>Clostridia</taxon>
        <taxon>Eubacteriales</taxon>
        <taxon>Clostridiaceae</taxon>
        <taxon>Clostridium</taxon>
    </lineage>
</organism>
<proteinExistence type="predicted"/>
<reference evidence="1 2" key="1">
    <citation type="submission" date="2019-04" db="EMBL/GenBank/DDBJ databases">
        <title>Genome sequencing of Clostridium botulinum Groups I-IV and Clostridium butyricum.</title>
        <authorList>
            <person name="Brunt J."/>
            <person name="Van Vliet A.H.M."/>
            <person name="Stringer S.C."/>
            <person name="Carter A.T."/>
            <person name="Peck M.W."/>
        </authorList>
    </citation>
    <scope>NUCLEOTIDE SEQUENCE [LARGE SCALE GENOMIC DNA]</scope>
    <source>
        <strain evidence="1 2">Colworth BL30</strain>
    </source>
</reference>
<protein>
    <submittedName>
        <fullName evidence="1">Uncharacterized protein</fullName>
    </submittedName>
</protein>
<evidence type="ECO:0000313" key="1">
    <source>
        <dbReference type="EMBL" id="NFJ07047.1"/>
    </source>
</evidence>
<accession>A0A846J4R3</accession>
<dbReference type="AlphaFoldDB" id="A0A846J4R3"/>
<name>A0A846J4R3_CLOBO</name>
<dbReference type="EMBL" id="SWQE01000001">
    <property type="protein sequence ID" value="NFJ07047.1"/>
    <property type="molecule type" value="Genomic_DNA"/>
</dbReference>
<sequence length="49" mass="6067">MYLKRWRRKIKKSNTFRFIILIFSMIIVNSVKGIFIKEKDEREIIGFLF</sequence>
<evidence type="ECO:0000313" key="2">
    <source>
        <dbReference type="Proteomes" id="UP000480039"/>
    </source>
</evidence>
<comment type="caution">
    <text evidence="1">The sequence shown here is derived from an EMBL/GenBank/DDBJ whole genome shotgun (WGS) entry which is preliminary data.</text>
</comment>
<dbReference type="Proteomes" id="UP000480039">
    <property type="component" value="Unassembled WGS sequence"/>
</dbReference>
<gene>
    <name evidence="1" type="ORF">FC871_00730</name>
</gene>